<dbReference type="HAMAP" id="MF_00653">
    <property type="entry name" value="PQQ_syn_PqqB"/>
    <property type="match status" value="1"/>
</dbReference>
<evidence type="ECO:0000259" key="7">
    <source>
        <dbReference type="Pfam" id="PF12706"/>
    </source>
</evidence>
<keyword evidence="4 6" id="KW-0813">Transport</keyword>
<accession>A0ABN0XPV2</accession>
<dbReference type="EMBL" id="BAAABW010000026">
    <property type="protein sequence ID" value="GAA0369464.1"/>
    <property type="molecule type" value="Genomic_DNA"/>
</dbReference>
<dbReference type="SUPFAM" id="SSF56281">
    <property type="entry name" value="Metallo-hydrolase/oxidoreductase"/>
    <property type="match status" value="1"/>
</dbReference>
<organism evidence="8 9">
    <name type="scientific">Streptomyces blastmyceticus</name>
    <dbReference type="NCBI Taxonomy" id="68180"/>
    <lineage>
        <taxon>Bacteria</taxon>
        <taxon>Bacillati</taxon>
        <taxon>Actinomycetota</taxon>
        <taxon>Actinomycetes</taxon>
        <taxon>Kitasatosporales</taxon>
        <taxon>Streptomycetaceae</taxon>
        <taxon>Streptomyces</taxon>
    </lineage>
</organism>
<gene>
    <name evidence="6 8" type="primary">pqqB</name>
    <name evidence="8" type="ORF">GCM10010319_54220</name>
</gene>
<comment type="similarity">
    <text evidence="2 6">Belongs to the PqqB family.</text>
</comment>
<comment type="pathway">
    <text evidence="1 6">Cofactor biosynthesis; pyrroloquinoline quinone biosynthesis.</text>
</comment>
<comment type="function">
    <text evidence="6">May be involved in the transport of PQQ or its precursor to the periplasm.</text>
</comment>
<keyword evidence="9" id="KW-1185">Reference proteome</keyword>
<dbReference type="Pfam" id="PF12706">
    <property type="entry name" value="Lactamase_B_2"/>
    <property type="match status" value="1"/>
</dbReference>
<evidence type="ECO:0000256" key="1">
    <source>
        <dbReference type="ARBA" id="ARBA00004886"/>
    </source>
</evidence>
<dbReference type="NCBIfam" id="TIGR02108">
    <property type="entry name" value="PQQ_syn_pqqB"/>
    <property type="match status" value="1"/>
</dbReference>
<dbReference type="RefSeq" id="WP_344121792.1">
    <property type="nucleotide sequence ID" value="NZ_BAAABW010000026.1"/>
</dbReference>
<protein>
    <recommendedName>
        <fullName evidence="3 6">Coenzyme PQQ synthesis protein B</fullName>
    </recommendedName>
    <alternativeName>
        <fullName evidence="6">Pyrroloquinoline quinone biosynthesis protein B</fullName>
    </alternativeName>
</protein>
<reference evidence="8 9" key="1">
    <citation type="journal article" date="2019" name="Int. J. Syst. Evol. Microbiol.">
        <title>The Global Catalogue of Microorganisms (GCM) 10K type strain sequencing project: providing services to taxonomists for standard genome sequencing and annotation.</title>
        <authorList>
            <consortium name="The Broad Institute Genomics Platform"/>
            <consortium name="The Broad Institute Genome Sequencing Center for Infectious Disease"/>
            <person name="Wu L."/>
            <person name="Ma J."/>
        </authorList>
    </citation>
    <scope>NUCLEOTIDE SEQUENCE [LARGE SCALE GENOMIC DNA]</scope>
    <source>
        <strain evidence="8 9">JCM 4565</strain>
    </source>
</reference>
<sequence length="297" mass="31197">MRLRVLGTAAGGGLPQWNCACRGCSRARAAGPAVWRSQECLAVSASPDAWYLVNASPDVRTQILATPGLAPPGGTRHSPLRGVLLTDGELDHTAGLLALREGAALDLFAPAAVTAALTEDFPLRSLLAPYGAARWRPVAGELRLDDGRLRVTAIPVSDKRPRYAAGSTRPGPWVVAYRFDDAVTGAAAVYAPSLARWPEELDAALSGVGCVILDGTFWSEDEMERVTGHGPGARAMGHLPIGGVGGTLGRLRGRTGIRCLYTHLNNTNPAADPASRERSVLADALVEVASDGQDIRL</sequence>
<name>A0ABN0XPV2_9ACTN</name>
<dbReference type="Proteomes" id="UP001500063">
    <property type="component" value="Unassembled WGS sequence"/>
</dbReference>
<evidence type="ECO:0000256" key="3">
    <source>
        <dbReference type="ARBA" id="ARBA00015084"/>
    </source>
</evidence>
<evidence type="ECO:0000313" key="9">
    <source>
        <dbReference type="Proteomes" id="UP001500063"/>
    </source>
</evidence>
<dbReference type="InterPro" id="IPR001279">
    <property type="entry name" value="Metallo-B-lactamas"/>
</dbReference>
<dbReference type="Gene3D" id="3.60.15.10">
    <property type="entry name" value="Ribonuclease Z/Hydroxyacylglutathione hydrolase-like"/>
    <property type="match status" value="1"/>
</dbReference>
<dbReference type="InterPro" id="IPR011842">
    <property type="entry name" value="PQQ_synth_PqqB"/>
</dbReference>
<evidence type="ECO:0000256" key="4">
    <source>
        <dbReference type="ARBA" id="ARBA00022448"/>
    </source>
</evidence>
<evidence type="ECO:0000256" key="2">
    <source>
        <dbReference type="ARBA" id="ARBA00008481"/>
    </source>
</evidence>
<feature type="domain" description="Metallo-beta-lactamase" evidence="7">
    <location>
        <begin position="50"/>
        <end position="254"/>
    </location>
</feature>
<proteinExistence type="inferred from homology"/>
<evidence type="ECO:0000256" key="6">
    <source>
        <dbReference type="HAMAP-Rule" id="MF_00653"/>
    </source>
</evidence>
<evidence type="ECO:0000313" key="8">
    <source>
        <dbReference type="EMBL" id="GAA0369464.1"/>
    </source>
</evidence>
<keyword evidence="5 6" id="KW-0884">PQQ biosynthesis</keyword>
<dbReference type="InterPro" id="IPR036866">
    <property type="entry name" value="RibonucZ/Hydroxyglut_hydro"/>
</dbReference>
<evidence type="ECO:0000256" key="5">
    <source>
        <dbReference type="ARBA" id="ARBA00022905"/>
    </source>
</evidence>
<comment type="caution">
    <text evidence="8">The sequence shown here is derived from an EMBL/GenBank/DDBJ whole genome shotgun (WGS) entry which is preliminary data.</text>
</comment>